<dbReference type="GO" id="GO:0097602">
    <property type="term" value="F:cullin family protein binding"/>
    <property type="evidence" value="ECO:0007669"/>
    <property type="project" value="TreeGrafter"/>
</dbReference>
<comment type="function">
    <text evidence="1">Neddylation of cullins play an essential role in the regulation of SCF-type complexes activity.</text>
</comment>
<evidence type="ECO:0000259" key="2">
    <source>
        <dbReference type="PROSITE" id="PS51229"/>
    </source>
</evidence>
<dbReference type="GO" id="GO:0000151">
    <property type="term" value="C:ubiquitin ligase complex"/>
    <property type="evidence" value="ECO:0007669"/>
    <property type="project" value="TreeGrafter"/>
</dbReference>
<dbReference type="Gene3D" id="1.10.238.10">
    <property type="entry name" value="EF-hand"/>
    <property type="match status" value="1"/>
</dbReference>
<dbReference type="InterPro" id="IPR042460">
    <property type="entry name" value="DCN1-like_PONY"/>
</dbReference>
<dbReference type="PROSITE" id="PS51229">
    <property type="entry name" value="DCUN1"/>
    <property type="match status" value="1"/>
</dbReference>
<dbReference type="GO" id="GO:0032182">
    <property type="term" value="F:ubiquitin-like protein binding"/>
    <property type="evidence" value="ECO:0007669"/>
    <property type="project" value="TreeGrafter"/>
</dbReference>
<reference evidence="3 4" key="1">
    <citation type="submission" date="2017-10" db="EMBL/GenBank/DDBJ databases">
        <title>Comparative genomics in systemic dimorphic fungi from Ajellomycetaceae.</title>
        <authorList>
            <person name="Munoz J.F."/>
            <person name="Mcewen J.G."/>
            <person name="Clay O.K."/>
            <person name="Cuomo C.A."/>
        </authorList>
    </citation>
    <scope>NUCLEOTIDE SEQUENCE [LARGE SCALE GENOMIC DNA]</scope>
    <source>
        <strain evidence="3 4">UAMH7299</strain>
    </source>
</reference>
<proteinExistence type="predicted"/>
<dbReference type="InterPro" id="IPR014764">
    <property type="entry name" value="DCN-prot"/>
</dbReference>
<keyword evidence="4" id="KW-1185">Reference proteome</keyword>
<organism evidence="3 4">
    <name type="scientific">Polytolypa hystricis (strain UAMH7299)</name>
    <dbReference type="NCBI Taxonomy" id="1447883"/>
    <lineage>
        <taxon>Eukaryota</taxon>
        <taxon>Fungi</taxon>
        <taxon>Dikarya</taxon>
        <taxon>Ascomycota</taxon>
        <taxon>Pezizomycotina</taxon>
        <taxon>Eurotiomycetes</taxon>
        <taxon>Eurotiomycetidae</taxon>
        <taxon>Onygenales</taxon>
        <taxon>Onygenales incertae sedis</taxon>
        <taxon>Polytolypa</taxon>
    </lineage>
</organism>
<evidence type="ECO:0000313" key="4">
    <source>
        <dbReference type="Proteomes" id="UP000224634"/>
    </source>
</evidence>
<gene>
    <name evidence="3" type="ORF">AJ80_02203</name>
</gene>
<dbReference type="OrthoDB" id="27198at2759"/>
<dbReference type="GO" id="GO:0045116">
    <property type="term" value="P:protein neddylation"/>
    <property type="evidence" value="ECO:0007669"/>
    <property type="project" value="TreeGrafter"/>
</dbReference>
<dbReference type="STRING" id="1447883.A0A2B7YS05"/>
<comment type="caution">
    <text evidence="3">The sequence shown here is derived from an EMBL/GenBank/DDBJ whole genome shotgun (WGS) entry which is preliminary data.</text>
</comment>
<evidence type="ECO:0000256" key="1">
    <source>
        <dbReference type="RuleBase" id="RU410713"/>
    </source>
</evidence>
<feature type="domain" description="DCUN1" evidence="2">
    <location>
        <begin position="1"/>
        <end position="175"/>
    </location>
</feature>
<dbReference type="Pfam" id="PF03556">
    <property type="entry name" value="Cullin_binding"/>
    <property type="match status" value="1"/>
</dbReference>
<dbReference type="InterPro" id="IPR005176">
    <property type="entry name" value="PONY_dom"/>
</dbReference>
<dbReference type="AlphaFoldDB" id="A0A2B7YS05"/>
<dbReference type="Proteomes" id="UP000224634">
    <property type="component" value="Unassembled WGS sequence"/>
</dbReference>
<protein>
    <recommendedName>
        <fullName evidence="1">Defective in cullin neddylation protein</fullName>
    </recommendedName>
</protein>
<name>A0A2B7YS05_POLH7</name>
<dbReference type="Gene3D" id="1.10.238.200">
    <property type="entry name" value="Cullin, PONY binding domain"/>
    <property type="match status" value="1"/>
</dbReference>
<dbReference type="PANTHER" id="PTHR12281:SF31">
    <property type="entry name" value="DCN1-LIKE PROTEIN 3"/>
    <property type="match status" value="1"/>
</dbReference>
<dbReference type="EMBL" id="PDNA01000020">
    <property type="protein sequence ID" value="PGH23773.1"/>
    <property type="molecule type" value="Genomic_DNA"/>
</dbReference>
<sequence>MRYLADIHVKLDEVVCLAIAELLRSPSMGEFTREGFVDGWKNVNCDTLQKQTGYAATIRARLPNEPDLFRRVYRYTFAISRFGGQRNLSLEIATEQWRLFFTPTNGGIKWNTSTTPWLDLWIDYLEHHWKRPINKDLWEQAEVFMRKTVDDESMAFWNPEGAWPGAIDEFVGFVKAKREKGEIAQVEIMEVE</sequence>
<dbReference type="PANTHER" id="PTHR12281">
    <property type="entry name" value="RP42 RELATED"/>
    <property type="match status" value="1"/>
</dbReference>
<accession>A0A2B7YS05</accession>
<dbReference type="GO" id="GO:0031624">
    <property type="term" value="F:ubiquitin conjugating enzyme binding"/>
    <property type="evidence" value="ECO:0007669"/>
    <property type="project" value="TreeGrafter"/>
</dbReference>
<evidence type="ECO:0000313" key="3">
    <source>
        <dbReference type="EMBL" id="PGH23773.1"/>
    </source>
</evidence>